<reference evidence="3 4" key="1">
    <citation type="submission" date="2019-05" db="EMBL/GenBank/DDBJ databases">
        <title>Another draft genome of Portunus trituberculatus and its Hox gene families provides insights of decapod evolution.</title>
        <authorList>
            <person name="Jeong J.-H."/>
            <person name="Song I."/>
            <person name="Kim S."/>
            <person name="Choi T."/>
            <person name="Kim D."/>
            <person name="Ryu S."/>
            <person name="Kim W."/>
        </authorList>
    </citation>
    <scope>NUCLEOTIDE SEQUENCE [LARGE SCALE GENOMIC DNA]</scope>
    <source>
        <tissue evidence="3">Muscle</tissue>
    </source>
</reference>
<feature type="transmembrane region" description="Helical" evidence="2">
    <location>
        <begin position="20"/>
        <end position="49"/>
    </location>
</feature>
<keyword evidence="2" id="KW-1133">Transmembrane helix</keyword>
<feature type="region of interest" description="Disordered" evidence="1">
    <location>
        <begin position="175"/>
        <end position="213"/>
    </location>
</feature>
<feature type="region of interest" description="Disordered" evidence="1">
    <location>
        <begin position="100"/>
        <end position="128"/>
    </location>
</feature>
<evidence type="ECO:0000256" key="2">
    <source>
        <dbReference type="SAM" id="Phobius"/>
    </source>
</evidence>
<feature type="compositionally biased region" description="Polar residues" evidence="1">
    <location>
        <begin position="110"/>
        <end position="128"/>
    </location>
</feature>
<protein>
    <submittedName>
        <fullName evidence="3">Uncharacterized protein</fullName>
    </submittedName>
</protein>
<proteinExistence type="predicted"/>
<keyword evidence="2" id="KW-0812">Transmembrane</keyword>
<evidence type="ECO:0000313" key="3">
    <source>
        <dbReference type="EMBL" id="MPC07761.1"/>
    </source>
</evidence>
<comment type="caution">
    <text evidence="3">The sequence shown here is derived from an EMBL/GenBank/DDBJ whole genome shotgun (WGS) entry which is preliminary data.</text>
</comment>
<dbReference type="Proteomes" id="UP000324222">
    <property type="component" value="Unassembled WGS sequence"/>
</dbReference>
<accession>A0A5B7CG70</accession>
<dbReference type="AlphaFoldDB" id="A0A5B7CG70"/>
<evidence type="ECO:0000256" key="1">
    <source>
        <dbReference type="SAM" id="MobiDB-lite"/>
    </source>
</evidence>
<feature type="compositionally biased region" description="Basic and acidic residues" evidence="1">
    <location>
        <begin position="175"/>
        <end position="189"/>
    </location>
</feature>
<feature type="compositionally biased region" description="Low complexity" evidence="1">
    <location>
        <begin position="201"/>
        <end position="213"/>
    </location>
</feature>
<keyword evidence="2" id="KW-0472">Membrane</keyword>
<dbReference type="EMBL" id="VSRR010000007">
    <property type="protein sequence ID" value="MPC07761.1"/>
    <property type="molecule type" value="Genomic_DNA"/>
</dbReference>
<dbReference type="OrthoDB" id="10673798at2759"/>
<keyword evidence="4" id="KW-1185">Reference proteome</keyword>
<evidence type="ECO:0000313" key="4">
    <source>
        <dbReference type="Proteomes" id="UP000324222"/>
    </source>
</evidence>
<organism evidence="3 4">
    <name type="scientific">Portunus trituberculatus</name>
    <name type="common">Swimming crab</name>
    <name type="synonym">Neptunus trituberculatus</name>
    <dbReference type="NCBI Taxonomy" id="210409"/>
    <lineage>
        <taxon>Eukaryota</taxon>
        <taxon>Metazoa</taxon>
        <taxon>Ecdysozoa</taxon>
        <taxon>Arthropoda</taxon>
        <taxon>Crustacea</taxon>
        <taxon>Multicrustacea</taxon>
        <taxon>Malacostraca</taxon>
        <taxon>Eumalacostraca</taxon>
        <taxon>Eucarida</taxon>
        <taxon>Decapoda</taxon>
        <taxon>Pleocyemata</taxon>
        <taxon>Brachyura</taxon>
        <taxon>Eubrachyura</taxon>
        <taxon>Portunoidea</taxon>
        <taxon>Portunidae</taxon>
        <taxon>Portuninae</taxon>
        <taxon>Portunus</taxon>
    </lineage>
</organism>
<gene>
    <name evidence="3" type="ORF">E2C01_000328</name>
</gene>
<feature type="compositionally biased region" description="Polar residues" evidence="1">
    <location>
        <begin position="190"/>
        <end position="200"/>
    </location>
</feature>
<sequence>MNTMLDYPLHFPGSNTTLPWAQTGMSLAVVLVALMVLVLSCCGAAALFLAACCGNRRRDTVAESGDSRWLPGIGLIDYVPVSNRSSVRVSLLLSDSMQDLEGGADESHTPAISSSHVPHQSPSLSQQYRAGASASAQHLYTAAALPEKEVRVSHSSQAFPSSSFSQASMNSLEYNKDQEFSEEDSKATLETEQQAKSSLEPQSPTTPLHLSTPTTPLSALRLFEGACKPFVGLPIGISC</sequence>
<name>A0A5B7CG70_PORTR</name>